<feature type="transmembrane region" description="Helical" evidence="1">
    <location>
        <begin position="880"/>
        <end position="900"/>
    </location>
</feature>
<dbReference type="Gene3D" id="3.30.70.1320">
    <property type="entry name" value="Multidrug efflux transporter AcrB pore domain like"/>
    <property type="match status" value="1"/>
</dbReference>
<dbReference type="Gene3D" id="1.20.1640.10">
    <property type="entry name" value="Multidrug efflux transporter AcrB transmembrane domain"/>
    <property type="match status" value="2"/>
</dbReference>
<feature type="transmembrane region" description="Helical" evidence="1">
    <location>
        <begin position="981"/>
        <end position="1005"/>
    </location>
</feature>
<accession>A0ABV2RRG6</accession>
<evidence type="ECO:0000256" key="1">
    <source>
        <dbReference type="SAM" id="Phobius"/>
    </source>
</evidence>
<evidence type="ECO:0000313" key="3">
    <source>
        <dbReference type="Proteomes" id="UP001549291"/>
    </source>
</evidence>
<dbReference type="InterPro" id="IPR027463">
    <property type="entry name" value="AcrB_DN_DC_subdom"/>
</dbReference>
<dbReference type="Proteomes" id="UP001549291">
    <property type="component" value="Unassembled WGS sequence"/>
</dbReference>
<name>A0ABV2RRG6_BRAJP</name>
<feature type="transmembrane region" description="Helical" evidence="1">
    <location>
        <begin position="337"/>
        <end position="356"/>
    </location>
</feature>
<keyword evidence="1" id="KW-1133">Transmembrane helix</keyword>
<feature type="transmembrane region" description="Helical" evidence="1">
    <location>
        <begin position="853"/>
        <end position="873"/>
    </location>
</feature>
<protein>
    <submittedName>
        <fullName evidence="2">Multidrug efflux pump subunit AcrB</fullName>
    </submittedName>
</protein>
<dbReference type="RefSeq" id="WP_038958479.1">
    <property type="nucleotide sequence ID" value="NZ_CP066351.1"/>
</dbReference>
<dbReference type="SUPFAM" id="SSF82866">
    <property type="entry name" value="Multidrug efflux transporter AcrB transmembrane domain"/>
    <property type="match status" value="2"/>
</dbReference>
<dbReference type="Pfam" id="PF00873">
    <property type="entry name" value="ACR_tran"/>
    <property type="match status" value="1"/>
</dbReference>
<feature type="transmembrane region" description="Helical" evidence="1">
    <location>
        <begin position="906"/>
        <end position="929"/>
    </location>
</feature>
<dbReference type="EMBL" id="JBEPTQ010000002">
    <property type="protein sequence ID" value="MET4719504.1"/>
    <property type="molecule type" value="Genomic_DNA"/>
</dbReference>
<proteinExistence type="predicted"/>
<dbReference type="SUPFAM" id="SSF82714">
    <property type="entry name" value="Multidrug efflux transporter AcrB TolC docking domain, DN and DC subdomains"/>
    <property type="match status" value="2"/>
</dbReference>
<dbReference type="SUPFAM" id="SSF82693">
    <property type="entry name" value="Multidrug efflux transporter AcrB pore domain, PN1, PN2, PC1 and PC2 subdomains"/>
    <property type="match status" value="2"/>
</dbReference>
<keyword evidence="1" id="KW-0812">Transmembrane</keyword>
<feature type="transmembrane region" description="Helical" evidence="1">
    <location>
        <begin position="956"/>
        <end position="975"/>
    </location>
</feature>
<feature type="transmembrane region" description="Helical" evidence="1">
    <location>
        <begin position="16"/>
        <end position="35"/>
    </location>
</feature>
<gene>
    <name evidence="2" type="ORF">ABIF63_003610</name>
</gene>
<organism evidence="2 3">
    <name type="scientific">Bradyrhizobium japonicum</name>
    <dbReference type="NCBI Taxonomy" id="375"/>
    <lineage>
        <taxon>Bacteria</taxon>
        <taxon>Pseudomonadati</taxon>
        <taxon>Pseudomonadota</taxon>
        <taxon>Alphaproteobacteria</taxon>
        <taxon>Hyphomicrobiales</taxon>
        <taxon>Nitrobacteraceae</taxon>
        <taxon>Bradyrhizobium</taxon>
    </lineage>
</organism>
<dbReference type="PRINTS" id="PR00702">
    <property type="entry name" value="ACRIFLAVINRP"/>
</dbReference>
<feature type="transmembrane region" description="Helical" evidence="1">
    <location>
        <begin position="461"/>
        <end position="493"/>
    </location>
</feature>
<feature type="transmembrane region" description="Helical" evidence="1">
    <location>
        <begin position="362"/>
        <end position="384"/>
    </location>
</feature>
<keyword evidence="3" id="KW-1185">Reference proteome</keyword>
<reference evidence="2 3" key="1">
    <citation type="submission" date="2024-06" db="EMBL/GenBank/DDBJ databases">
        <title>Genomic Encyclopedia of Type Strains, Phase V (KMG-V): Genome sequencing to study the core and pangenomes of soil and plant-associated prokaryotes.</title>
        <authorList>
            <person name="Whitman W."/>
        </authorList>
    </citation>
    <scope>NUCLEOTIDE SEQUENCE [LARGE SCALE GENOMIC DNA]</scope>
    <source>
        <strain evidence="2 3">USDA 160</strain>
    </source>
</reference>
<feature type="transmembrane region" description="Helical" evidence="1">
    <location>
        <begin position="434"/>
        <end position="455"/>
    </location>
</feature>
<keyword evidence="1" id="KW-0472">Membrane</keyword>
<evidence type="ECO:0000313" key="2">
    <source>
        <dbReference type="EMBL" id="MET4719504.1"/>
    </source>
</evidence>
<dbReference type="Gene3D" id="3.30.70.1440">
    <property type="entry name" value="Multidrug efflux transporter AcrB pore domain"/>
    <property type="match status" value="1"/>
</dbReference>
<dbReference type="Gene3D" id="3.30.2090.10">
    <property type="entry name" value="Multidrug efflux transporter AcrB TolC docking domain, DN and DC subdomains"/>
    <property type="match status" value="2"/>
</dbReference>
<dbReference type="InterPro" id="IPR001036">
    <property type="entry name" value="Acrflvin-R"/>
</dbReference>
<dbReference type="PANTHER" id="PTHR32063:SF64">
    <property type="entry name" value="ACRB_ACRD_ACRF FAMILY PROTEIN"/>
    <property type="match status" value="1"/>
</dbReference>
<comment type="caution">
    <text evidence="2">The sequence shown here is derived from an EMBL/GenBank/DDBJ whole genome shotgun (WGS) entry which is preliminary data.</text>
</comment>
<feature type="transmembrane region" description="Helical" evidence="1">
    <location>
        <begin position="513"/>
        <end position="542"/>
    </location>
</feature>
<dbReference type="Gene3D" id="3.30.70.1430">
    <property type="entry name" value="Multidrug efflux transporter AcrB pore domain"/>
    <property type="match status" value="2"/>
</dbReference>
<dbReference type="PANTHER" id="PTHR32063">
    <property type="match status" value="1"/>
</dbReference>
<sequence>MSGINLSDWALQHRSLVVYMMMIAVVGGALSYFRLGRNEDPAFIIKTMVVQAAWPGATVEETMKQVTERLERHLQETPHLDFLRSFTRAGVATVFVNLKGSANAKQVADTWYHVRKTIGDMRHTLPAGVIGPGFNDEFGDTFGIIYGFTSDGFTQRELRDRVEDIRSRLLLVPDVSKIELLGEQDEVIFVEFSTKELAALGIDRSALIAALQSQNIVRPAGTIQTGLESISIRVSGSFQSEQDIANINFSAGGRMLRLSDIAQVRRGYTDPPQPMFRINGKPAIGLAIAMRDGGDILALGANIRKAMAQITADLPIGIEPSLVADQPVVVDQAIREFTVSLLQAIGIIMVVSFISLGVRPGLIIALAIPFTLAIVFPIMGLLSIDMQRISLGALIIALALLVDDAMTTTDATLSRLAEGASKIEAATFAYRTHAMAMLAGTLVTIAGFIPVGFAASSAGEYTFSLFAVVTIALLVSWFVAVIFTPLLGAAILVPPKQTSTADPGRIFRMYRSFLTFAMRAKWLTIAISLALFACSVLALPLIPRQFFPSSDRPELLVDLSLPQNSSIHASEAAAKRLDAALSSDADVARWSTYVGRGAIRFYLPLNVQLPNDFFTQAVVIAKDVAARERLHSKLEKLLAQEFPNAIAFVSPLELGPPVGWPVQYRVSGPDVERVREIALKVGQIVASSPDTKQVNFDWMEPNRQVRIRVDQNEARLLGLSSQAIATVLNTVISGTPITQVRDDIYLVNVVARATNEQRGSLDGLRNLQVALPGGQTVPLSQFASFEYDQEFPLVWRRDRIPTLTVQAAIAGDKLPESVVTSLAMAIENFRKSLPSGYSVVVGGTVEESQKSQASVLAVVPVMLLVMFTVLMVQLQSFPRLFMVLSVAPLGLIGVVAALMLSGRPLGFVAILGVLALLGMISKNAVILIGQIDAERALGKTAWDAAVDASSSRFRPIMLTAVSTVLGMIPIAPTVFWGPMAFAIMGGLLVATVLTLVFLPTLYVAWFARDEKEQPSAGSRPA</sequence>